<proteinExistence type="inferred from homology"/>
<sequence>MMMEQSLTMYEAKASVSDTAAVLAQVNAIAKKTASTIVLFDAEKVAGPDHIRSAVRHAERSFASGKPIARTLAMEILLYASGQRQCSLAPRFGLHAGENVLFVVMFGGDAELARELLSGIVSFEEHGVRATRAVLMEEFGITAEEIEVVGEDRIGELVIERVALMDAYK</sequence>
<dbReference type="Proteomes" id="UP001141422">
    <property type="component" value="Unassembled WGS sequence"/>
</dbReference>
<gene>
    <name evidence="2" type="primary">cgi121</name>
    <name evidence="2" type="ORF">O0S10_01300</name>
</gene>
<dbReference type="EMBL" id="JAPTGB010000002">
    <property type="protein sequence ID" value="MCZ0859861.1"/>
    <property type="molecule type" value="Genomic_DNA"/>
</dbReference>
<comment type="similarity">
    <text evidence="1">Belongs to the CGI121/TPRKB family.</text>
</comment>
<organism evidence="2 3">
    <name type="scientific">Methanocorpusculum petauri</name>
    <dbReference type="NCBI Taxonomy" id="3002863"/>
    <lineage>
        <taxon>Archaea</taxon>
        <taxon>Methanobacteriati</taxon>
        <taxon>Methanobacteriota</taxon>
        <taxon>Stenosarchaea group</taxon>
        <taxon>Methanomicrobia</taxon>
        <taxon>Methanomicrobiales</taxon>
        <taxon>Methanocorpusculaceae</taxon>
        <taxon>Methanocorpusculum</taxon>
    </lineage>
</organism>
<name>A0ABT4IE50_9EURY</name>
<keyword evidence="3" id="KW-1185">Reference proteome</keyword>
<dbReference type="InterPro" id="IPR016799">
    <property type="entry name" value="UCP022062"/>
</dbReference>
<evidence type="ECO:0000256" key="1">
    <source>
        <dbReference type="ARBA" id="ARBA00005546"/>
    </source>
</evidence>
<dbReference type="InterPro" id="IPR036504">
    <property type="entry name" value="CGI121/TPRKB_sf"/>
</dbReference>
<dbReference type="RefSeq" id="WP_268924079.1">
    <property type="nucleotide sequence ID" value="NZ_JAPTGB010000002.1"/>
</dbReference>
<evidence type="ECO:0000313" key="3">
    <source>
        <dbReference type="Proteomes" id="UP001141422"/>
    </source>
</evidence>
<dbReference type="SUPFAM" id="SSF143870">
    <property type="entry name" value="PF0523-like"/>
    <property type="match status" value="1"/>
</dbReference>
<dbReference type="Gene3D" id="3.30.2380.10">
    <property type="entry name" value="CGI121/TPRKB"/>
    <property type="match status" value="1"/>
</dbReference>
<dbReference type="PIRSF" id="PIRSF022062">
    <property type="entry name" value="UCP022062"/>
    <property type="match status" value="1"/>
</dbReference>
<comment type="caution">
    <text evidence="2">The sequence shown here is derived from an EMBL/GenBank/DDBJ whole genome shotgun (WGS) entry which is preliminary data.</text>
</comment>
<accession>A0ABT4IE50</accession>
<dbReference type="Pfam" id="PF08617">
    <property type="entry name" value="CGI-121"/>
    <property type="match status" value="1"/>
</dbReference>
<dbReference type="InterPro" id="IPR013926">
    <property type="entry name" value="CGI121/TPRKB"/>
</dbReference>
<dbReference type="NCBIfam" id="NF011465">
    <property type="entry name" value="PRK14886.1-1"/>
    <property type="match status" value="1"/>
</dbReference>
<protein>
    <submittedName>
        <fullName evidence="2">KEOPS complex subunit Cgi121</fullName>
    </submittedName>
</protein>
<evidence type="ECO:0000313" key="2">
    <source>
        <dbReference type="EMBL" id="MCZ0859861.1"/>
    </source>
</evidence>
<reference evidence="2" key="1">
    <citation type="submission" date="2022-12" db="EMBL/GenBank/DDBJ databases">
        <title>Isolation and characterisation of novel Methanocorpusculum spp. from native Australian herbivores indicates the genus is ancestrally host-associated.</title>
        <authorList>
            <person name="Volmer J.G."/>
            <person name="Soo R.M."/>
            <person name="Evans P.N."/>
            <person name="Hoedt E.C."/>
            <person name="Astorga Alsina A.L."/>
            <person name="Woodcroft B.J."/>
            <person name="Tyson G.W."/>
            <person name="Hugenholtz P."/>
            <person name="Morrison M."/>
        </authorList>
    </citation>
    <scope>NUCLEOTIDE SEQUENCE</scope>
    <source>
        <strain evidence="2">MG</strain>
    </source>
</reference>